<comment type="similarity">
    <text evidence="1">Belongs to the LysR transcriptional regulatory family.</text>
</comment>
<keyword evidence="4" id="KW-0804">Transcription</keyword>
<evidence type="ECO:0000259" key="5">
    <source>
        <dbReference type="PROSITE" id="PS50931"/>
    </source>
</evidence>
<evidence type="ECO:0000256" key="1">
    <source>
        <dbReference type="ARBA" id="ARBA00009437"/>
    </source>
</evidence>
<dbReference type="InterPro" id="IPR000847">
    <property type="entry name" value="LysR_HTH_N"/>
</dbReference>
<dbReference type="RefSeq" id="WP_167141569.1">
    <property type="nucleotide sequence ID" value="NZ_VWXD01000008.1"/>
</dbReference>
<proteinExistence type="inferred from homology"/>
<organism evidence="6 7">
    <name type="scientific">Candidatus Pantoea formicae</name>
    <dbReference type="NCBI Taxonomy" id="2608355"/>
    <lineage>
        <taxon>Bacteria</taxon>
        <taxon>Pseudomonadati</taxon>
        <taxon>Pseudomonadota</taxon>
        <taxon>Gammaproteobacteria</taxon>
        <taxon>Enterobacterales</taxon>
        <taxon>Erwiniaceae</taxon>
        <taxon>Pantoea</taxon>
    </lineage>
</organism>
<dbReference type="InterPro" id="IPR005119">
    <property type="entry name" value="LysR_subst-bd"/>
</dbReference>
<dbReference type="EMBL" id="VWXD01000008">
    <property type="protein sequence ID" value="NIF02505.1"/>
    <property type="molecule type" value="Genomic_DNA"/>
</dbReference>
<comment type="caution">
    <text evidence="6">The sequence shown here is derived from an EMBL/GenBank/DDBJ whole genome shotgun (WGS) entry which is preliminary data.</text>
</comment>
<name>A0ABX0R3F6_9GAMM</name>
<evidence type="ECO:0000256" key="4">
    <source>
        <dbReference type="ARBA" id="ARBA00023163"/>
    </source>
</evidence>
<dbReference type="Gene3D" id="1.10.10.10">
    <property type="entry name" value="Winged helix-like DNA-binding domain superfamily/Winged helix DNA-binding domain"/>
    <property type="match status" value="1"/>
</dbReference>
<dbReference type="PANTHER" id="PTHR30537">
    <property type="entry name" value="HTH-TYPE TRANSCRIPTIONAL REGULATOR"/>
    <property type="match status" value="1"/>
</dbReference>
<keyword evidence="7" id="KW-1185">Reference proteome</keyword>
<dbReference type="SUPFAM" id="SSF46785">
    <property type="entry name" value="Winged helix' DNA-binding domain"/>
    <property type="match status" value="1"/>
</dbReference>
<dbReference type="InterPro" id="IPR036390">
    <property type="entry name" value="WH_DNA-bd_sf"/>
</dbReference>
<accession>A0ABX0R3F6</accession>
<evidence type="ECO:0000256" key="3">
    <source>
        <dbReference type="ARBA" id="ARBA00023125"/>
    </source>
</evidence>
<dbReference type="PROSITE" id="PS50931">
    <property type="entry name" value="HTH_LYSR"/>
    <property type="match status" value="1"/>
</dbReference>
<dbReference type="InterPro" id="IPR058163">
    <property type="entry name" value="LysR-type_TF_proteobact-type"/>
</dbReference>
<sequence length="298" mass="33277">MDNRSGEMQVFAKVVETGSFSAAAKLLELTPSAVSKLVSRIEGRLGTLLLQRSTRQLVLTTEGRQFYDSCVRILDDIEEAEQDISTGKAAAHGTLRVNVSLPFGTHQILPIISEFCGRYPEILLDLSLNDALVDLQRERVDVAIRMGTLADASFQARPLGKSRLAVVASPAYLKAFGTPHHPDALAGHRCFNFNFRRMRDEWPFRLDGQTVYRQVGGGMLLNNGETMRLLTLQGLGISRLALFHVGKDLAEGSLVELLEEFNPGDIEDIHAIFRNQRYMPQRVRVFIDFLVEKLAHLT</sequence>
<feature type="domain" description="HTH lysR-type" evidence="5">
    <location>
        <begin position="1"/>
        <end position="60"/>
    </location>
</feature>
<dbReference type="Gene3D" id="3.40.190.290">
    <property type="match status" value="1"/>
</dbReference>
<dbReference type="SUPFAM" id="SSF53850">
    <property type="entry name" value="Periplasmic binding protein-like II"/>
    <property type="match status" value="1"/>
</dbReference>
<evidence type="ECO:0000313" key="6">
    <source>
        <dbReference type="EMBL" id="NIF02505.1"/>
    </source>
</evidence>
<keyword evidence="3" id="KW-0238">DNA-binding</keyword>
<dbReference type="Proteomes" id="UP000780690">
    <property type="component" value="Unassembled WGS sequence"/>
</dbReference>
<dbReference type="InterPro" id="IPR036388">
    <property type="entry name" value="WH-like_DNA-bd_sf"/>
</dbReference>
<dbReference type="Pfam" id="PF00126">
    <property type="entry name" value="HTH_1"/>
    <property type="match status" value="1"/>
</dbReference>
<protein>
    <submittedName>
        <fullName evidence="6">LysR family transcriptional regulator</fullName>
    </submittedName>
</protein>
<keyword evidence="2" id="KW-0805">Transcription regulation</keyword>
<dbReference type="PANTHER" id="PTHR30537:SF71">
    <property type="entry name" value="TRANSCRIPTIONAL REGULATORY PROTEIN"/>
    <property type="match status" value="1"/>
</dbReference>
<dbReference type="Pfam" id="PF03466">
    <property type="entry name" value="LysR_substrate"/>
    <property type="match status" value="1"/>
</dbReference>
<gene>
    <name evidence="6" type="ORF">F3J38_21010</name>
</gene>
<evidence type="ECO:0000256" key="2">
    <source>
        <dbReference type="ARBA" id="ARBA00023015"/>
    </source>
</evidence>
<reference evidence="6 7" key="1">
    <citation type="journal article" date="2019" name="bioRxiv">
        <title>Bacteria contribute to plant secondary compound degradation in a generalist herbivore system.</title>
        <authorList>
            <person name="Francoeur C.B."/>
            <person name="Khadempour L."/>
            <person name="Moreira-Soto R.D."/>
            <person name="Gotting K."/>
            <person name="Book A.J."/>
            <person name="Pinto-Tomas A.A."/>
            <person name="Keefover-Ring K."/>
            <person name="Currie C.R."/>
        </authorList>
    </citation>
    <scope>NUCLEOTIDE SEQUENCE [LARGE SCALE GENOMIC DNA]</scope>
    <source>
        <strain evidence="6 7">Acro-805</strain>
    </source>
</reference>
<evidence type="ECO:0000313" key="7">
    <source>
        <dbReference type="Proteomes" id="UP000780690"/>
    </source>
</evidence>